<evidence type="ECO:0000313" key="5">
    <source>
        <dbReference type="EMBL" id="JAT56319.1"/>
    </source>
</evidence>
<reference evidence="5" key="1">
    <citation type="submission" date="2015-07" db="EMBL/GenBank/DDBJ databases">
        <title>Transcriptome Assembly of Anthurium amnicola.</title>
        <authorList>
            <person name="Suzuki J."/>
        </authorList>
    </citation>
    <scope>NUCLEOTIDE SEQUENCE</scope>
</reference>
<dbReference type="Gene3D" id="3.40.50.150">
    <property type="entry name" value="Vaccinia Virus protein VP39"/>
    <property type="match status" value="1"/>
</dbReference>
<dbReference type="EMBL" id="GDJX01023443">
    <property type="protein sequence ID" value="JAT44493.1"/>
    <property type="molecule type" value="Transcribed_RNA"/>
</dbReference>
<evidence type="ECO:0000313" key="4">
    <source>
        <dbReference type="EMBL" id="JAT52440.1"/>
    </source>
</evidence>
<dbReference type="GO" id="GO:0032259">
    <property type="term" value="P:methylation"/>
    <property type="evidence" value="ECO:0007669"/>
    <property type="project" value="UniProtKB-KW"/>
</dbReference>
<dbReference type="CDD" id="cd02440">
    <property type="entry name" value="AdoMet_MTases"/>
    <property type="match status" value="1"/>
</dbReference>
<feature type="region of interest" description="Disordered" evidence="1">
    <location>
        <begin position="15"/>
        <end position="43"/>
    </location>
</feature>
<accession>A0A1D1YNU5</accession>
<sequence>MVAAAPRFRLLSLRKPRGSAPVPPASCASPSVRLLPSSGSRSSRLPRRLFLGLGASLLDGVARMASPRVGGPGGGGGGGGGRSLTASARPRQGASPVEQVLMNVEWPEAFPFKDEDFSRFDESPDSFFYSDSRFVTHIDDPAINALSKYYSNVFPPSDTPGVCLLDLCSSWVSHYPPGYRQDRIVGMGMNEEELKRNPVLTEYIVQDLNVNPKLPFDDNSFDIITNVVSVDYLTKPLDVFNEMNRILKPGGLAIMSFSNRCFWTKAISIWTSTGDADHAWIVGSYFHYAGGYEPPRAVDISPNPGRSDPMYVVYSRKKSTE</sequence>
<evidence type="ECO:0000259" key="2">
    <source>
        <dbReference type="Pfam" id="PF08241"/>
    </source>
</evidence>
<gene>
    <name evidence="5" type="primary">ubiE_65</name>
    <name evidence="3" type="synonym">ubiE_1</name>
    <name evidence="6" type="synonym">ubiE_25</name>
    <name evidence="4" type="synonym">ubiE_49</name>
    <name evidence="4" type="ORF">g.112893</name>
    <name evidence="5" type="ORF">g.112894</name>
    <name evidence="3" type="ORF">g.112895</name>
    <name evidence="6" type="ORF">g.112898</name>
</gene>
<dbReference type="PANTHER" id="PTHR43036:SF1">
    <property type="entry name" value="S-ADENOSYL-L-METHIONINE-DEPENDENT METHYLTRANSFERASES SUPERFAMILY PROTEIN"/>
    <property type="match status" value="1"/>
</dbReference>
<dbReference type="EMBL" id="GDJX01015496">
    <property type="protein sequence ID" value="JAT52440.1"/>
    <property type="molecule type" value="Transcribed_RNA"/>
</dbReference>
<dbReference type="AlphaFoldDB" id="A0A1D1YNU5"/>
<proteinExistence type="predicted"/>
<dbReference type="Pfam" id="PF08241">
    <property type="entry name" value="Methyltransf_11"/>
    <property type="match status" value="1"/>
</dbReference>
<evidence type="ECO:0000313" key="6">
    <source>
        <dbReference type="EMBL" id="JAT65495.1"/>
    </source>
</evidence>
<organism evidence="5">
    <name type="scientific">Anthurium amnicola</name>
    <dbReference type="NCBI Taxonomy" id="1678845"/>
    <lineage>
        <taxon>Eukaryota</taxon>
        <taxon>Viridiplantae</taxon>
        <taxon>Streptophyta</taxon>
        <taxon>Embryophyta</taxon>
        <taxon>Tracheophyta</taxon>
        <taxon>Spermatophyta</taxon>
        <taxon>Magnoliopsida</taxon>
        <taxon>Liliopsida</taxon>
        <taxon>Araceae</taxon>
        <taxon>Pothoideae</taxon>
        <taxon>Potheae</taxon>
        <taxon>Anthurium</taxon>
    </lineage>
</organism>
<name>A0A1D1YNU5_9ARAE</name>
<dbReference type="InterPro" id="IPR029063">
    <property type="entry name" value="SAM-dependent_MTases_sf"/>
</dbReference>
<dbReference type="EMBL" id="GDJX01002441">
    <property type="protein sequence ID" value="JAT65495.1"/>
    <property type="molecule type" value="Transcribed_RNA"/>
</dbReference>
<feature type="region of interest" description="Disordered" evidence="1">
    <location>
        <begin position="66"/>
        <end position="96"/>
    </location>
</feature>
<keyword evidence="5" id="KW-0489">Methyltransferase</keyword>
<dbReference type="EMBL" id="GDJX01011617">
    <property type="protein sequence ID" value="JAT56319.1"/>
    <property type="molecule type" value="Transcribed_RNA"/>
</dbReference>
<dbReference type="GO" id="GO:0008757">
    <property type="term" value="F:S-adenosylmethionine-dependent methyltransferase activity"/>
    <property type="evidence" value="ECO:0007669"/>
    <property type="project" value="InterPro"/>
</dbReference>
<protein>
    <submittedName>
        <fullName evidence="5">Ubiquinone/menaquinone biosynthesis methyltransferase ubiE</fullName>
    </submittedName>
</protein>
<feature type="compositionally biased region" description="Gly residues" evidence="1">
    <location>
        <begin position="70"/>
        <end position="82"/>
    </location>
</feature>
<dbReference type="SUPFAM" id="SSF53335">
    <property type="entry name" value="S-adenosyl-L-methionine-dependent methyltransferases"/>
    <property type="match status" value="1"/>
</dbReference>
<keyword evidence="5" id="KW-0808">Transferase</keyword>
<evidence type="ECO:0000313" key="3">
    <source>
        <dbReference type="EMBL" id="JAT44493.1"/>
    </source>
</evidence>
<dbReference type="InterPro" id="IPR013216">
    <property type="entry name" value="Methyltransf_11"/>
</dbReference>
<evidence type="ECO:0000256" key="1">
    <source>
        <dbReference type="SAM" id="MobiDB-lite"/>
    </source>
</evidence>
<feature type="compositionally biased region" description="Low complexity" evidence="1">
    <location>
        <begin position="25"/>
        <end position="43"/>
    </location>
</feature>
<dbReference type="PANTHER" id="PTHR43036">
    <property type="entry name" value="OSJNBB0011N17.9 PROTEIN"/>
    <property type="match status" value="1"/>
</dbReference>
<keyword evidence="5" id="KW-0830">Ubiquinone</keyword>
<feature type="domain" description="Methyltransferase type 11" evidence="2">
    <location>
        <begin position="192"/>
        <end position="254"/>
    </location>
</feature>